<organism evidence="4 5">
    <name type="scientific">Bifidobacterium oedipodis</name>
    <dbReference type="NCBI Taxonomy" id="2675322"/>
    <lineage>
        <taxon>Bacteria</taxon>
        <taxon>Bacillati</taxon>
        <taxon>Actinomycetota</taxon>
        <taxon>Actinomycetes</taxon>
        <taxon>Bifidobacteriales</taxon>
        <taxon>Bifidobacteriaceae</taxon>
        <taxon>Bifidobacterium</taxon>
    </lineage>
</organism>
<gene>
    <name evidence="4" type="ORF">G1C95_0352</name>
</gene>
<keyword evidence="5" id="KW-1185">Reference proteome</keyword>
<dbReference type="AlphaFoldDB" id="A0A7Y0HSM4"/>
<dbReference type="PANTHER" id="PTHR18964:SF173">
    <property type="entry name" value="GLUCOKINASE"/>
    <property type="match status" value="1"/>
</dbReference>
<feature type="compositionally biased region" description="Basic and acidic residues" evidence="2">
    <location>
        <begin position="350"/>
        <end position="369"/>
    </location>
</feature>
<comment type="similarity">
    <text evidence="1">Belongs to the ROK (NagC/XylR) family.</text>
</comment>
<dbReference type="InterPro" id="IPR043129">
    <property type="entry name" value="ATPase_NBD"/>
</dbReference>
<evidence type="ECO:0000259" key="3">
    <source>
        <dbReference type="Pfam" id="PF09339"/>
    </source>
</evidence>
<dbReference type="SUPFAM" id="SSF53067">
    <property type="entry name" value="Actin-like ATPase domain"/>
    <property type="match status" value="1"/>
</dbReference>
<dbReference type="Gene3D" id="3.30.420.40">
    <property type="match status" value="2"/>
</dbReference>
<dbReference type="Pfam" id="PF09339">
    <property type="entry name" value="HTH_IclR"/>
    <property type="match status" value="1"/>
</dbReference>
<feature type="compositionally biased region" description="Basic residues" evidence="2">
    <location>
        <begin position="449"/>
        <end position="461"/>
    </location>
</feature>
<dbReference type="InterPro" id="IPR000600">
    <property type="entry name" value="ROK"/>
</dbReference>
<accession>A0A7Y0HSM4</accession>
<dbReference type="GO" id="GO:0006355">
    <property type="term" value="P:regulation of DNA-templated transcription"/>
    <property type="evidence" value="ECO:0007669"/>
    <property type="project" value="InterPro"/>
</dbReference>
<dbReference type="SUPFAM" id="SSF46785">
    <property type="entry name" value="Winged helix' DNA-binding domain"/>
    <property type="match status" value="1"/>
</dbReference>
<reference evidence="4 5" key="1">
    <citation type="submission" date="2020-02" db="EMBL/GenBank/DDBJ databases">
        <title>Characterization of phylogenetic diversity of novel bifidobacterial species isolated in Czech ZOOs.</title>
        <authorList>
            <person name="Lugli G.A."/>
            <person name="Vera N.B."/>
            <person name="Ventura M."/>
        </authorList>
    </citation>
    <scope>NUCLEOTIDE SEQUENCE [LARGE SCALE GENOMIC DNA]</scope>
    <source>
        <strain evidence="4 5">DSM 109957</strain>
    </source>
</reference>
<feature type="compositionally biased region" description="Basic residues" evidence="2">
    <location>
        <begin position="403"/>
        <end position="416"/>
    </location>
</feature>
<evidence type="ECO:0000313" key="5">
    <source>
        <dbReference type="Proteomes" id="UP000532194"/>
    </source>
</evidence>
<evidence type="ECO:0000256" key="2">
    <source>
        <dbReference type="SAM" id="MobiDB-lite"/>
    </source>
</evidence>
<feature type="compositionally biased region" description="Basic and acidic residues" evidence="2">
    <location>
        <begin position="376"/>
        <end position="394"/>
    </location>
</feature>
<feature type="domain" description="HTH iclR-type" evidence="3">
    <location>
        <begin position="102"/>
        <end position="131"/>
    </location>
</feature>
<dbReference type="EMBL" id="JAAIII010000001">
    <property type="protein sequence ID" value="NMM93167.1"/>
    <property type="molecule type" value="Genomic_DNA"/>
</dbReference>
<dbReference type="InterPro" id="IPR036390">
    <property type="entry name" value="WH_DNA-bd_sf"/>
</dbReference>
<dbReference type="Proteomes" id="UP000532194">
    <property type="component" value="Unassembled WGS sequence"/>
</dbReference>
<dbReference type="Pfam" id="PF00480">
    <property type="entry name" value="ROK"/>
    <property type="match status" value="1"/>
</dbReference>
<dbReference type="InterPro" id="IPR036388">
    <property type="entry name" value="WH-like_DNA-bd_sf"/>
</dbReference>
<dbReference type="GO" id="GO:0003677">
    <property type="term" value="F:DNA binding"/>
    <property type="evidence" value="ECO:0007669"/>
    <property type="project" value="InterPro"/>
</dbReference>
<proteinExistence type="inferred from homology"/>
<protein>
    <submittedName>
        <fullName evidence="4">ROK family transcriptional regulator</fullName>
    </submittedName>
</protein>
<dbReference type="Gene3D" id="1.10.10.10">
    <property type="entry name" value="Winged helix-like DNA-binding domain superfamily/Winged helix DNA-binding domain"/>
    <property type="match status" value="1"/>
</dbReference>
<comment type="caution">
    <text evidence="4">The sequence shown here is derived from an EMBL/GenBank/DDBJ whole genome shotgun (WGS) entry which is preliminary data.</text>
</comment>
<evidence type="ECO:0000313" key="4">
    <source>
        <dbReference type="EMBL" id="NMM93167.1"/>
    </source>
</evidence>
<dbReference type="PANTHER" id="PTHR18964">
    <property type="entry name" value="ROK (REPRESSOR, ORF, KINASE) FAMILY"/>
    <property type="match status" value="1"/>
</dbReference>
<evidence type="ECO:0000256" key="1">
    <source>
        <dbReference type="ARBA" id="ARBA00006479"/>
    </source>
</evidence>
<sequence>MSLNDRFMSYSVINLLKVVHGRTAEKTTHASMQYADDKGVIMNTAQFPSSSPPSATTVPIAEEPPELRDLAIPCQRARAEHAAGNSLPSQVALLVASHTAQSKAALARETGLPRSTVSACVDTLVRRGLLAPTGTIAVDRGRPAERLAINEKLGLLALADVGARHTMLAVADMNMRLLACERHIIDVSAFSPGEFLDWLSEQLWRLAGKTRPDLPMRHAVLGLPARLDMRDGSPIRPPIMPGWDAFDTVGYLGEALGCPVMVENDTNLRALGDAATMPASEQPLIEVKIGTGIGGGIIGSDGRIFHGFNGAAGEVGHTCFDPRIRRRCACGQTGCLEAVAAVPAMLRRLQELSPRRRDTHHGRTVDRTAARRQPRRGADGRGGRGGDRYHDRHLMQRAQPASRHCRRHDRRGQRRAAHGDSHYRLPQGAPVDHAQPDHWPQPSWPVQRFGRRAGARHRPRAIGRTSV</sequence>
<name>A0A7Y0HSM4_9BIFI</name>
<dbReference type="InterPro" id="IPR005471">
    <property type="entry name" value="Tscrpt_reg_IclR_N"/>
</dbReference>
<feature type="region of interest" description="Disordered" evidence="2">
    <location>
        <begin position="350"/>
        <end position="467"/>
    </location>
</feature>